<keyword evidence="5" id="KW-0963">Cytoplasm</keyword>
<feature type="compositionally biased region" description="Low complexity" evidence="7">
    <location>
        <begin position="927"/>
        <end position="936"/>
    </location>
</feature>
<dbReference type="Gene3D" id="1.20.900.10">
    <property type="entry name" value="Dbl homology (DH) domain"/>
    <property type="match status" value="1"/>
</dbReference>
<feature type="compositionally biased region" description="Basic and acidic residues" evidence="7">
    <location>
        <begin position="508"/>
        <end position="558"/>
    </location>
</feature>
<dbReference type="PROSITE" id="PS50031">
    <property type="entry name" value="EH"/>
    <property type="match status" value="1"/>
</dbReference>
<dbReference type="InterPro" id="IPR035899">
    <property type="entry name" value="DBL_dom_sf"/>
</dbReference>
<feature type="compositionally biased region" description="Polar residues" evidence="7">
    <location>
        <begin position="1556"/>
        <end position="1567"/>
    </location>
</feature>
<gene>
    <name evidence="14" type="ORF">BS47DRAFT_1487019</name>
</gene>
<keyword evidence="4 6" id="KW-0728">SH3 domain</keyword>
<dbReference type="GO" id="GO:0005509">
    <property type="term" value="F:calcium ion binding"/>
    <property type="evidence" value="ECO:0007669"/>
    <property type="project" value="InterPro"/>
</dbReference>
<dbReference type="Pfam" id="PF02205">
    <property type="entry name" value="WH2"/>
    <property type="match status" value="1"/>
</dbReference>
<dbReference type="CDD" id="cd00052">
    <property type="entry name" value="EH"/>
    <property type="match status" value="1"/>
</dbReference>
<feature type="compositionally biased region" description="Pro residues" evidence="7">
    <location>
        <begin position="562"/>
        <end position="572"/>
    </location>
</feature>
<feature type="compositionally biased region" description="Basic and acidic residues" evidence="7">
    <location>
        <begin position="1435"/>
        <end position="1449"/>
    </location>
</feature>
<protein>
    <recommendedName>
        <fullName evidence="2">Actin cytoskeleton-regulatory complex protein PAN1</fullName>
    </recommendedName>
    <alternativeName>
        <fullName evidence="3">Actin cytoskeleton-regulatory complex protein pan1</fullName>
    </alternativeName>
</protein>
<dbReference type="Gene3D" id="2.30.30.40">
    <property type="entry name" value="SH3 Domains"/>
    <property type="match status" value="2"/>
</dbReference>
<evidence type="ECO:0000256" key="4">
    <source>
        <dbReference type="ARBA" id="ARBA00022443"/>
    </source>
</evidence>
<dbReference type="CDD" id="cd00174">
    <property type="entry name" value="SH3"/>
    <property type="match status" value="2"/>
</dbReference>
<feature type="compositionally biased region" description="Polar residues" evidence="7">
    <location>
        <begin position="937"/>
        <end position="948"/>
    </location>
</feature>
<dbReference type="InterPro" id="IPR000261">
    <property type="entry name" value="EH_dom"/>
</dbReference>
<dbReference type="Pfam" id="PF00621">
    <property type="entry name" value="RhoGEF"/>
    <property type="match status" value="1"/>
</dbReference>
<feature type="region of interest" description="Disordered" evidence="7">
    <location>
        <begin position="1395"/>
        <end position="1449"/>
    </location>
</feature>
<dbReference type="EMBL" id="MU129004">
    <property type="protein sequence ID" value="KAF9511171.1"/>
    <property type="molecule type" value="Genomic_DNA"/>
</dbReference>
<dbReference type="PROSITE" id="PS51082">
    <property type="entry name" value="WH2"/>
    <property type="match status" value="1"/>
</dbReference>
<comment type="caution">
    <text evidence="14">The sequence shown here is derived from an EMBL/GenBank/DDBJ whole genome shotgun (WGS) entry which is preliminary data.</text>
</comment>
<dbReference type="Pfam" id="PF16652">
    <property type="entry name" value="PH_13"/>
    <property type="match status" value="1"/>
</dbReference>
<feature type="compositionally biased region" description="Polar residues" evidence="7">
    <location>
        <begin position="1"/>
        <end position="18"/>
    </location>
</feature>
<dbReference type="InterPro" id="IPR011993">
    <property type="entry name" value="PH-like_dom_sf"/>
</dbReference>
<feature type="compositionally biased region" description="Basic and acidic residues" evidence="7">
    <location>
        <begin position="775"/>
        <end position="866"/>
    </location>
</feature>
<feature type="compositionally biased region" description="Acidic residues" evidence="7">
    <location>
        <begin position="1423"/>
        <end position="1434"/>
    </location>
</feature>
<evidence type="ECO:0000259" key="10">
    <source>
        <dbReference type="PROSITE" id="PS50010"/>
    </source>
</evidence>
<dbReference type="Pfam" id="PF00018">
    <property type="entry name" value="SH3_1"/>
    <property type="match status" value="2"/>
</dbReference>
<feature type="compositionally biased region" description="Low complexity" evidence="7">
    <location>
        <begin position="63"/>
        <end position="89"/>
    </location>
</feature>
<dbReference type="InterPro" id="IPR051480">
    <property type="entry name" value="Endocytic_GEF_Adapter"/>
</dbReference>
<evidence type="ECO:0000256" key="3">
    <source>
        <dbReference type="ARBA" id="ARBA00020728"/>
    </source>
</evidence>
<evidence type="ECO:0000259" key="12">
    <source>
        <dbReference type="PROSITE" id="PS50222"/>
    </source>
</evidence>
<feature type="compositionally biased region" description="Pro residues" evidence="7">
    <location>
        <begin position="975"/>
        <end position="1016"/>
    </location>
</feature>
<dbReference type="SUPFAM" id="SSF48065">
    <property type="entry name" value="DBL homology domain (DH-domain)"/>
    <property type="match status" value="1"/>
</dbReference>
<comment type="subcellular location">
    <subcellularLocation>
        <location evidence="1">Cytoplasm</location>
    </subcellularLocation>
</comment>
<dbReference type="InterPro" id="IPR011992">
    <property type="entry name" value="EF-hand-dom_pair"/>
</dbReference>
<dbReference type="PROSITE" id="PS50010">
    <property type="entry name" value="DH_2"/>
    <property type="match status" value="1"/>
</dbReference>
<dbReference type="GO" id="GO:0035025">
    <property type="term" value="P:positive regulation of Rho protein signal transduction"/>
    <property type="evidence" value="ECO:0007669"/>
    <property type="project" value="TreeGrafter"/>
</dbReference>
<dbReference type="GO" id="GO:0035556">
    <property type="term" value="P:intracellular signal transduction"/>
    <property type="evidence" value="ECO:0007669"/>
    <property type="project" value="InterPro"/>
</dbReference>
<organism evidence="14 15">
    <name type="scientific">Hydnum rufescens UP504</name>
    <dbReference type="NCBI Taxonomy" id="1448309"/>
    <lineage>
        <taxon>Eukaryota</taxon>
        <taxon>Fungi</taxon>
        <taxon>Dikarya</taxon>
        <taxon>Basidiomycota</taxon>
        <taxon>Agaricomycotina</taxon>
        <taxon>Agaricomycetes</taxon>
        <taxon>Cantharellales</taxon>
        <taxon>Hydnaceae</taxon>
        <taxon>Hydnum</taxon>
    </lineage>
</organism>
<dbReference type="SMART" id="SM00326">
    <property type="entry name" value="SH3"/>
    <property type="match status" value="2"/>
</dbReference>
<dbReference type="PANTHER" id="PTHR46006:SF6">
    <property type="entry name" value="INTERSECTIN-2 ISOFORM X1"/>
    <property type="match status" value="1"/>
</dbReference>
<feature type="region of interest" description="Disordered" evidence="7">
    <location>
        <begin position="897"/>
        <end position="1202"/>
    </location>
</feature>
<feature type="region of interest" description="Disordered" evidence="7">
    <location>
        <begin position="1549"/>
        <end position="1573"/>
    </location>
</feature>
<feature type="compositionally biased region" description="Pro residues" evidence="7">
    <location>
        <begin position="697"/>
        <end position="707"/>
    </location>
</feature>
<feature type="domain" description="EF-hand" evidence="12">
    <location>
        <begin position="235"/>
        <end position="270"/>
    </location>
</feature>
<feature type="domain" description="EH" evidence="11">
    <location>
        <begin position="202"/>
        <end position="291"/>
    </location>
</feature>
<dbReference type="PROSITE" id="PS50222">
    <property type="entry name" value="EF_HAND_2"/>
    <property type="match status" value="1"/>
</dbReference>
<dbReference type="InterPro" id="IPR036028">
    <property type="entry name" value="SH3-like_dom_sf"/>
</dbReference>
<evidence type="ECO:0000259" key="8">
    <source>
        <dbReference type="PROSITE" id="PS50002"/>
    </source>
</evidence>
<feature type="compositionally biased region" description="Pro residues" evidence="7">
    <location>
        <begin position="913"/>
        <end position="926"/>
    </location>
</feature>
<feature type="region of interest" description="Disordered" evidence="7">
    <location>
        <begin position="1"/>
        <end position="93"/>
    </location>
</feature>
<feature type="region of interest" description="Disordered" evidence="7">
    <location>
        <begin position="310"/>
        <end position="377"/>
    </location>
</feature>
<dbReference type="GO" id="GO:0005737">
    <property type="term" value="C:cytoplasm"/>
    <property type="evidence" value="ECO:0007669"/>
    <property type="project" value="UniProtKB-SubCell"/>
</dbReference>
<keyword evidence="15" id="KW-1185">Reference proteome</keyword>
<evidence type="ECO:0000256" key="7">
    <source>
        <dbReference type="SAM" id="MobiDB-lite"/>
    </source>
</evidence>
<dbReference type="Gene3D" id="1.10.238.10">
    <property type="entry name" value="EF-hand"/>
    <property type="match status" value="1"/>
</dbReference>
<feature type="domain" description="DH" evidence="10">
    <location>
        <begin position="1647"/>
        <end position="1828"/>
    </location>
</feature>
<feature type="compositionally biased region" description="Low complexity" evidence="7">
    <location>
        <begin position="721"/>
        <end position="736"/>
    </location>
</feature>
<proteinExistence type="predicted"/>
<dbReference type="CDD" id="cd00160">
    <property type="entry name" value="RhoGEF"/>
    <property type="match status" value="1"/>
</dbReference>
<feature type="compositionally biased region" description="Pro residues" evidence="7">
    <location>
        <begin position="1073"/>
        <end position="1082"/>
    </location>
</feature>
<dbReference type="SMART" id="SM00325">
    <property type="entry name" value="RhoGEF"/>
    <property type="match status" value="1"/>
</dbReference>
<name>A0A9P6AUN6_9AGAM</name>
<evidence type="ECO:0000259" key="11">
    <source>
        <dbReference type="PROSITE" id="PS50031"/>
    </source>
</evidence>
<feature type="compositionally biased region" description="Acidic residues" evidence="7">
    <location>
        <begin position="1032"/>
        <end position="1049"/>
    </location>
</feature>
<dbReference type="SMART" id="SM00054">
    <property type="entry name" value="EFh"/>
    <property type="match status" value="2"/>
</dbReference>
<evidence type="ECO:0000256" key="6">
    <source>
        <dbReference type="PROSITE-ProRule" id="PRU00192"/>
    </source>
</evidence>
<feature type="compositionally biased region" description="Basic and acidic residues" evidence="7">
    <location>
        <begin position="643"/>
        <end position="679"/>
    </location>
</feature>
<feature type="compositionally biased region" description="Basic residues" evidence="7">
    <location>
        <begin position="1473"/>
        <end position="1484"/>
    </location>
</feature>
<feature type="region of interest" description="Disordered" evidence="7">
    <location>
        <begin position="459"/>
        <end position="866"/>
    </location>
</feature>
<feature type="compositionally biased region" description="Basic and acidic residues" evidence="7">
    <location>
        <begin position="459"/>
        <end position="482"/>
    </location>
</feature>
<dbReference type="SUPFAM" id="SSF50044">
    <property type="entry name" value="SH3-domain"/>
    <property type="match status" value="2"/>
</dbReference>
<feature type="compositionally biased region" description="Pro residues" evidence="7">
    <location>
        <begin position="737"/>
        <end position="766"/>
    </location>
</feature>
<sequence>MAQQWNQPGYQYPQQTGFQQPSPTGYSGGGSGFLQPQRTGFAVPNSFTPQQQGPVPPVPPLPQGFQSSFQIQQQQFQPPQQQFAPNNNNLPGSLAQQQRFLSSSPGVTGPLMSQPTGIGGALGLGAARPLISQPTGYNDPRLQLMSNTFMPGNISQPYAPSGIPQFAPGGFQGNLQQSFQQHNQQQRGTPAPKIPWALSKDERKNYDQIFRAWDASSSGFISGETASEVFGQSGLDRNDLAQIWTLADADNRGKLNIQEFHVAMGLIYRRLNGNEIPAVLPPELEPVSSKHLGESVDFLKDLLKNDTNIRATSSESRGKVHSFRDSPTPQVDPTKDGTIYKHDDAGVRGYTSGSRRIDRNAVRSGDSTPSDDLSDIKRQLANTNKRLDKAREEAESRTAEDDALDNELDDLKYRVRRVQDDIERVSRGPKSAAKDQERRRLERVLLELMHTKVPELEKKIEERDRRKQREEDEWTRDRDRRNDRRRGKYDSPSSPRSYRDEDEDEEPDRGYLRGTFNRDDERRDSGRRDSGRRSADQDDDRDRGYDRSRIRNRDRGNDRISPPLPTRSPAPVPRKDAPSTPRPAAPVPSASPAPQTKSMTPDERAAFIRAQAQQRLQERMKALGVSGAPPSSSSPVDTSVEARLAKERKEAEEKARKAEKDAEDREKLRQQRLEVERAARSPVAPVPPKATTAVTVPPVPKPAPPRPANKRAPRPPPPPRSSNSSNTGSAVPSVTLPRPPAPRVPTAPPVPVVSPAPVAPLAPVAPPVAEDDEERELRRRETAREEADRRRLARRAELEAAEEEARREAEEKEIREREAAKEEADRLRAARRAELEAAEARREAEERERRERGAAKEEAAKRRAARIAELEAAEAEARKEEEEYEKRMEALRNAKLKVASSPSQNGHVAPVHATPPPAPPAPPAPAATPVQSPAVQTTNPFHKLSQQISASTPSPGPGPAANPWSTTASEAVSAPPVPPVPPVPPAPPAPSVIPVPPPAPSAPSPPLVKTPTPVPTNPYSTPKSTYIPPPVDDWDDPVEKDDSDSSDDEFVGRDARINIANAIFRGGSGTPAPSAPPPPKSPAPFKAPEGPPDRNALLSSIVGGAKLRPAKTNDRSSAAVAGTVIGNTAPPSHINATARPVTPPTPGSGTDTVSGGRTPSQVSESRQSVDWYAGLASDGLPRSVSSSATHETPIDEEDEENLHSITIPDISVHGPTESAHSNSTYAGNNLMADINTSVSHRVRTLYAYTGQRAEDIAFDENMVLSAHPSKSGSDWWYGTLIKNNQKGFFPSSYVTIIDQALDAKALYTYVGGTADELPFAEGEILSIVDRLEGDWWKAEKDGVIFIVPAAYFELLGASDMARPFPDALRASASYSGLDSDGSKANASTEDIDHGIERAAPEPSDGGDHVADDSDTSDYRSFDSDSDNELDDGGEADTRSAEELRPREDERRRVLEAAGLIIMHDVSTLPPVPPRRRPSKKRAGRGKALPPVPKLKKSGSNNEERNLPPPPPSSIDSILEADDAFSRYEQFKQQQPNTNRFSVVSVASVETAPGSPPSVSHSLTPSLTRESDTGKTSSSLLSFFGLGSTQIAASTSGERRTANISGPIITAVDPSISREHSPTVSFGISWGSLVDKSVLDEIPPGERKRQEAMFELINTEGAYVRDLQLVVRTFYAPLLNILNEQESSGVFGNIEEILLCNTAFLSSLEERQRDSRLYIDTIGDILRTHTPNFKIYSDYCTKHGPAIKLLQSLRSTRPDLDAQLTTLRNGPEARNLDLSSYLLIPMQRITRYPLLMRQILNNTLPDRDYSSIEAAISKVEAILEDINEHIREREGQERLAVISKDLWIGQGRLDLTATTRYMGPRKLLKEGILCKSKSGRELRVFLCSDILVLTDAAARSLYRMPIPLSEMQVTQIGHQKDEFQVSVLYPRGGDAIRLRAPTPRSCQEWIKAMNNAVTQCKNAARAAAHAH</sequence>
<feature type="compositionally biased region" description="Basic and acidic residues" evidence="7">
    <location>
        <begin position="1395"/>
        <end position="1422"/>
    </location>
</feature>
<evidence type="ECO:0000259" key="9">
    <source>
        <dbReference type="PROSITE" id="PS50003"/>
    </source>
</evidence>
<dbReference type="SMART" id="SM00027">
    <property type="entry name" value="EH"/>
    <property type="match status" value="1"/>
</dbReference>
<accession>A0A9P6AUN6</accession>
<feature type="region of interest" description="Disordered" evidence="7">
    <location>
        <begin position="1464"/>
        <end position="1516"/>
    </location>
</feature>
<evidence type="ECO:0000256" key="1">
    <source>
        <dbReference type="ARBA" id="ARBA00004496"/>
    </source>
</evidence>
<feature type="domain" description="SH3" evidence="8">
    <location>
        <begin position="1298"/>
        <end position="1357"/>
    </location>
</feature>
<dbReference type="SUPFAM" id="SSF47473">
    <property type="entry name" value="EF-hand"/>
    <property type="match status" value="1"/>
</dbReference>
<dbReference type="InterPro" id="IPR001331">
    <property type="entry name" value="GDS_CDC24_CS"/>
</dbReference>
<dbReference type="OrthoDB" id="1716625at2759"/>
<dbReference type="SUPFAM" id="SSF50729">
    <property type="entry name" value="PH domain-like"/>
    <property type="match status" value="1"/>
</dbReference>
<evidence type="ECO:0000256" key="2">
    <source>
        <dbReference type="ARBA" id="ARBA00015110"/>
    </source>
</evidence>
<dbReference type="Pfam" id="PF12763">
    <property type="entry name" value="EH"/>
    <property type="match status" value="1"/>
</dbReference>
<dbReference type="SMART" id="SM00233">
    <property type="entry name" value="PH"/>
    <property type="match status" value="1"/>
</dbReference>
<dbReference type="PROSITE" id="PS50003">
    <property type="entry name" value="PH_DOMAIN"/>
    <property type="match status" value="1"/>
</dbReference>
<evidence type="ECO:0000313" key="15">
    <source>
        <dbReference type="Proteomes" id="UP000886523"/>
    </source>
</evidence>
<dbReference type="InterPro" id="IPR002048">
    <property type="entry name" value="EF_hand_dom"/>
</dbReference>
<dbReference type="PROSITE" id="PS50002">
    <property type="entry name" value="SH3"/>
    <property type="match status" value="1"/>
</dbReference>
<dbReference type="PROSITE" id="PS00741">
    <property type="entry name" value="DH_1"/>
    <property type="match status" value="1"/>
</dbReference>
<dbReference type="InterPro" id="IPR003124">
    <property type="entry name" value="WH2_dom"/>
</dbReference>
<dbReference type="InterPro" id="IPR000219">
    <property type="entry name" value="DH_dom"/>
</dbReference>
<evidence type="ECO:0000256" key="5">
    <source>
        <dbReference type="ARBA" id="ARBA00022490"/>
    </source>
</evidence>
<reference evidence="14" key="1">
    <citation type="journal article" date="2020" name="Nat. Commun.">
        <title>Large-scale genome sequencing of mycorrhizal fungi provides insights into the early evolution of symbiotic traits.</title>
        <authorList>
            <person name="Miyauchi S."/>
            <person name="Kiss E."/>
            <person name="Kuo A."/>
            <person name="Drula E."/>
            <person name="Kohler A."/>
            <person name="Sanchez-Garcia M."/>
            <person name="Morin E."/>
            <person name="Andreopoulos B."/>
            <person name="Barry K.W."/>
            <person name="Bonito G."/>
            <person name="Buee M."/>
            <person name="Carver A."/>
            <person name="Chen C."/>
            <person name="Cichocki N."/>
            <person name="Clum A."/>
            <person name="Culley D."/>
            <person name="Crous P.W."/>
            <person name="Fauchery L."/>
            <person name="Girlanda M."/>
            <person name="Hayes R.D."/>
            <person name="Keri Z."/>
            <person name="LaButti K."/>
            <person name="Lipzen A."/>
            <person name="Lombard V."/>
            <person name="Magnuson J."/>
            <person name="Maillard F."/>
            <person name="Murat C."/>
            <person name="Nolan M."/>
            <person name="Ohm R.A."/>
            <person name="Pangilinan J."/>
            <person name="Pereira M.F."/>
            <person name="Perotto S."/>
            <person name="Peter M."/>
            <person name="Pfister S."/>
            <person name="Riley R."/>
            <person name="Sitrit Y."/>
            <person name="Stielow J.B."/>
            <person name="Szollosi G."/>
            <person name="Zifcakova L."/>
            <person name="Stursova M."/>
            <person name="Spatafora J.W."/>
            <person name="Tedersoo L."/>
            <person name="Vaario L.M."/>
            <person name="Yamada A."/>
            <person name="Yan M."/>
            <person name="Wang P."/>
            <person name="Xu J."/>
            <person name="Bruns T."/>
            <person name="Baldrian P."/>
            <person name="Vilgalys R."/>
            <person name="Dunand C."/>
            <person name="Henrissat B."/>
            <person name="Grigoriev I.V."/>
            <person name="Hibbett D."/>
            <person name="Nagy L.G."/>
            <person name="Martin F.M."/>
        </authorList>
    </citation>
    <scope>NUCLEOTIDE SEQUENCE</scope>
    <source>
        <strain evidence="14">UP504</strain>
    </source>
</reference>
<evidence type="ECO:0000259" key="13">
    <source>
        <dbReference type="PROSITE" id="PS51082"/>
    </source>
</evidence>
<dbReference type="Proteomes" id="UP000886523">
    <property type="component" value="Unassembled WGS sequence"/>
</dbReference>
<dbReference type="InterPro" id="IPR001452">
    <property type="entry name" value="SH3_domain"/>
</dbReference>
<feature type="compositionally biased region" description="Polar residues" evidence="7">
    <location>
        <begin position="1147"/>
        <end position="1168"/>
    </location>
</feature>
<dbReference type="InterPro" id="IPR001849">
    <property type="entry name" value="PH_domain"/>
</dbReference>
<feature type="domain" description="WH2" evidence="13">
    <location>
        <begin position="1093"/>
        <end position="1110"/>
    </location>
</feature>
<feature type="compositionally biased region" description="Basic and acidic residues" evidence="7">
    <location>
        <begin position="333"/>
        <end position="346"/>
    </location>
</feature>
<dbReference type="GO" id="GO:0003779">
    <property type="term" value="F:actin binding"/>
    <property type="evidence" value="ECO:0007669"/>
    <property type="project" value="InterPro"/>
</dbReference>
<dbReference type="Gene3D" id="2.30.29.30">
    <property type="entry name" value="Pleckstrin-homology domain (PH domain)/Phosphotyrosine-binding domain (PTB)"/>
    <property type="match status" value="1"/>
</dbReference>
<evidence type="ECO:0000313" key="14">
    <source>
        <dbReference type="EMBL" id="KAF9511171.1"/>
    </source>
</evidence>
<dbReference type="GO" id="GO:0005085">
    <property type="term" value="F:guanyl-nucleotide exchange factor activity"/>
    <property type="evidence" value="ECO:0007669"/>
    <property type="project" value="InterPro"/>
</dbReference>
<feature type="domain" description="PH" evidence="9">
    <location>
        <begin position="1865"/>
        <end position="1957"/>
    </location>
</feature>
<feature type="compositionally biased region" description="Pro residues" evidence="7">
    <location>
        <begin position="580"/>
        <end position="591"/>
    </location>
</feature>
<dbReference type="PANTHER" id="PTHR46006">
    <property type="entry name" value="RHO GUANINE NUCLEOTIDE EXCHANGE FACTOR AT 64C, ISOFORM A"/>
    <property type="match status" value="1"/>
</dbReference>